<evidence type="ECO:0000256" key="1">
    <source>
        <dbReference type="SAM" id="SignalP"/>
    </source>
</evidence>
<dbReference type="EMBL" id="JACVXD010000001">
    <property type="protein sequence ID" value="MBD0822881.1"/>
    <property type="molecule type" value="Genomic_DNA"/>
</dbReference>
<reference evidence="2 3" key="1">
    <citation type="journal article" date="2018" name="J. Microbiol.">
        <title>Aestuariibaculum marinum sp. nov., a marine bacterium isolated from seawater in South Korea.</title>
        <authorList>
            <person name="Choi J."/>
            <person name="Lee D."/>
            <person name="Jang J.H."/>
            <person name="Cha S."/>
            <person name="Seo T."/>
        </authorList>
    </citation>
    <scope>NUCLEOTIDE SEQUENCE [LARGE SCALE GENOMIC DNA]</scope>
    <source>
        <strain evidence="2 3">IP7</strain>
    </source>
</reference>
<dbReference type="Proteomes" id="UP000621516">
    <property type="component" value="Unassembled WGS sequence"/>
</dbReference>
<name>A0A8J6U6X3_9FLAO</name>
<evidence type="ECO:0000313" key="2">
    <source>
        <dbReference type="EMBL" id="MBD0822881.1"/>
    </source>
</evidence>
<proteinExistence type="predicted"/>
<feature type="chain" id="PRO_5035319776" description="Outer membrane protein beta-barrel domain-containing protein" evidence="1">
    <location>
        <begin position="21"/>
        <end position="155"/>
    </location>
</feature>
<dbReference type="RefSeq" id="WP_188222188.1">
    <property type="nucleotide sequence ID" value="NZ_JACVXD010000001.1"/>
</dbReference>
<feature type="signal peptide" evidence="1">
    <location>
        <begin position="1"/>
        <end position="20"/>
    </location>
</feature>
<keyword evidence="1" id="KW-0732">Signal</keyword>
<dbReference type="AlphaFoldDB" id="A0A8J6U6X3"/>
<evidence type="ECO:0008006" key="4">
    <source>
        <dbReference type="Google" id="ProtNLM"/>
    </source>
</evidence>
<gene>
    <name evidence="2" type="ORF">ICJ85_02510</name>
</gene>
<evidence type="ECO:0000313" key="3">
    <source>
        <dbReference type="Proteomes" id="UP000621516"/>
    </source>
</evidence>
<protein>
    <recommendedName>
        <fullName evidence="4">Outer membrane protein beta-barrel domain-containing protein</fullName>
    </recommendedName>
</protein>
<sequence length="155" mass="17620">MSKKLTLHLLAFIGVFQLNAQNLQSKISIQDSSSKFEVTNDFNIFRINSNLNVLQRAQTFDFGIYSKFELPVLLRVKLSEKWKLFSGANLMLFKDGMTGIDSPSLNANFGIEYEPTNNLILNAQFNYRLSNDNLIKTDFTSGSRESFTVGSKLKF</sequence>
<comment type="caution">
    <text evidence="2">The sequence shown here is derived from an EMBL/GenBank/DDBJ whole genome shotgun (WGS) entry which is preliminary data.</text>
</comment>
<accession>A0A8J6U6X3</accession>
<organism evidence="2 3">
    <name type="scientific">Aestuariibaculum marinum</name>
    <dbReference type="NCBI Taxonomy" id="2683592"/>
    <lineage>
        <taxon>Bacteria</taxon>
        <taxon>Pseudomonadati</taxon>
        <taxon>Bacteroidota</taxon>
        <taxon>Flavobacteriia</taxon>
        <taxon>Flavobacteriales</taxon>
        <taxon>Flavobacteriaceae</taxon>
    </lineage>
</organism>
<keyword evidence="3" id="KW-1185">Reference proteome</keyword>